<dbReference type="EMBL" id="BMOY01000033">
    <property type="protein sequence ID" value="GGJ10551.1"/>
    <property type="molecule type" value="Genomic_DNA"/>
</dbReference>
<name>A0A917NLX5_9BACL</name>
<feature type="signal peptide" evidence="1">
    <location>
        <begin position="1"/>
        <end position="30"/>
    </location>
</feature>
<evidence type="ECO:0000256" key="1">
    <source>
        <dbReference type="SAM" id="SignalP"/>
    </source>
</evidence>
<gene>
    <name evidence="2" type="ORF">GCM10010885_19700</name>
</gene>
<reference evidence="2" key="1">
    <citation type="journal article" date="2014" name="Int. J. Syst. Evol. Microbiol.">
        <title>Complete genome sequence of Corynebacterium casei LMG S-19264T (=DSM 44701T), isolated from a smear-ripened cheese.</title>
        <authorList>
            <consortium name="US DOE Joint Genome Institute (JGI-PGF)"/>
            <person name="Walter F."/>
            <person name="Albersmeier A."/>
            <person name="Kalinowski J."/>
            <person name="Ruckert C."/>
        </authorList>
    </citation>
    <scope>NUCLEOTIDE SEQUENCE</scope>
    <source>
        <strain evidence="2">JCM 18487</strain>
    </source>
</reference>
<dbReference type="AlphaFoldDB" id="A0A917NLX5"/>
<dbReference type="InterPro" id="IPR011042">
    <property type="entry name" value="6-blade_b-propeller_TolB-like"/>
</dbReference>
<dbReference type="SUPFAM" id="SSF63829">
    <property type="entry name" value="Calcium-dependent phosphotriesterase"/>
    <property type="match status" value="1"/>
</dbReference>
<accession>A0A917NLX5</accession>
<feature type="chain" id="PRO_5039211828" description="Pyrroloquinoline-quinone binding quinoprotein" evidence="1">
    <location>
        <begin position="31"/>
        <end position="358"/>
    </location>
</feature>
<comment type="caution">
    <text evidence="2">The sequence shown here is derived from an EMBL/GenBank/DDBJ whole genome shotgun (WGS) entry which is preliminary data.</text>
</comment>
<protein>
    <recommendedName>
        <fullName evidence="4">Pyrroloquinoline-quinone binding quinoprotein</fullName>
    </recommendedName>
</protein>
<proteinExistence type="predicted"/>
<dbReference type="PANTHER" id="PTHR47197">
    <property type="entry name" value="PROTEIN NIRF"/>
    <property type="match status" value="1"/>
</dbReference>
<keyword evidence="1" id="KW-0732">Signal</keyword>
<evidence type="ECO:0000313" key="2">
    <source>
        <dbReference type="EMBL" id="GGJ10551.1"/>
    </source>
</evidence>
<dbReference type="Gene3D" id="2.120.10.30">
    <property type="entry name" value="TolB, C-terminal domain"/>
    <property type="match status" value="1"/>
</dbReference>
<dbReference type="PANTHER" id="PTHR47197:SF3">
    <property type="entry name" value="DIHYDRO-HEME D1 DEHYDROGENASE"/>
    <property type="match status" value="1"/>
</dbReference>
<organism evidence="2 3">
    <name type="scientific">Alicyclobacillus cellulosilyticus</name>
    <dbReference type="NCBI Taxonomy" id="1003997"/>
    <lineage>
        <taxon>Bacteria</taxon>
        <taxon>Bacillati</taxon>
        <taxon>Bacillota</taxon>
        <taxon>Bacilli</taxon>
        <taxon>Bacillales</taxon>
        <taxon>Alicyclobacillaceae</taxon>
        <taxon>Alicyclobacillus</taxon>
    </lineage>
</organism>
<evidence type="ECO:0000313" key="3">
    <source>
        <dbReference type="Proteomes" id="UP000637695"/>
    </source>
</evidence>
<dbReference type="InterPro" id="IPR051200">
    <property type="entry name" value="Host-pathogen_enzymatic-act"/>
</dbReference>
<dbReference type="Proteomes" id="UP000637695">
    <property type="component" value="Unassembled WGS sequence"/>
</dbReference>
<sequence>MKTAWAKNIRVAASALAATAALCVASPLSAHGTAAGAAQRQAFHTARSVQAGSPLPGDLLIADRGNDRILIVTPDKRIIWQMSFANLGGPRGVNSLGPDDAFFTPDHKHIIVNEEDDHAIAVVDIATKKVVWSYGHPGVPGSAPGYLHTPDDAYMLPSGLVTVADIRNQRILFIDPRTNRVVKQYGTTGLRRHNPPVSFASPNGDTPLPGGGMIVTEIGGSYADVLDKHGHVLYTVHFPDVAYPSDTQMMPNGDLLTVDYNTPGRVEMVNRQGKVVWEYYRTAGSGELSHPSLALPLPNGNIAVNDDYNDRVVVIDPRRNRIVWQYGHTGVPGAAPGYLNIPDGMDLMPADVQLGRAR</sequence>
<reference evidence="2" key="2">
    <citation type="submission" date="2020-09" db="EMBL/GenBank/DDBJ databases">
        <authorList>
            <person name="Sun Q."/>
            <person name="Ohkuma M."/>
        </authorList>
    </citation>
    <scope>NUCLEOTIDE SEQUENCE</scope>
    <source>
        <strain evidence="2">JCM 18487</strain>
    </source>
</reference>
<evidence type="ECO:0008006" key="4">
    <source>
        <dbReference type="Google" id="ProtNLM"/>
    </source>
</evidence>
<keyword evidence="3" id="KW-1185">Reference proteome</keyword>
<dbReference type="RefSeq" id="WP_188882787.1">
    <property type="nucleotide sequence ID" value="NZ_BMOY01000033.1"/>
</dbReference>